<gene>
    <name evidence="1" type="ORF">C0W27_15800</name>
</gene>
<evidence type="ECO:0000313" key="2">
    <source>
        <dbReference type="Proteomes" id="UP000240989"/>
    </source>
</evidence>
<dbReference type="EMBL" id="PYOU01000014">
    <property type="protein sequence ID" value="PSX07031.1"/>
    <property type="molecule type" value="Genomic_DNA"/>
</dbReference>
<sequence length="145" mass="16659">MHGNDTGYQYDPLVGWFLLCFDRDIFIEDQKLQYAKPQYSLVCCGSASRYPLYYQHNKGECVGGFYDGIVSDAKIIKFYKIFIREAQISGYIDTANQNWGATKNPFPSSLSKKLPRLNWAYAYEKGSRVFRDERATLNLKSAGHV</sequence>
<name>A0ABX5H1A2_PHOAN</name>
<keyword evidence="2" id="KW-1185">Reference proteome</keyword>
<protein>
    <submittedName>
        <fullName evidence="1">Uncharacterized protein</fullName>
    </submittedName>
</protein>
<dbReference type="RefSeq" id="WP_045152865.1">
    <property type="nucleotide sequence ID" value="NZ_JZSW01000007.1"/>
</dbReference>
<dbReference type="Proteomes" id="UP000240989">
    <property type="component" value="Unassembled WGS sequence"/>
</dbReference>
<proteinExistence type="predicted"/>
<accession>A0ABX5H1A2</accession>
<comment type="caution">
    <text evidence="1">The sequence shown here is derived from an EMBL/GenBank/DDBJ whole genome shotgun (WGS) entry which is preliminary data.</text>
</comment>
<organism evidence="1 2">
    <name type="scientific">Photobacterium angustum</name>
    <dbReference type="NCBI Taxonomy" id="661"/>
    <lineage>
        <taxon>Bacteria</taxon>
        <taxon>Pseudomonadati</taxon>
        <taxon>Pseudomonadota</taxon>
        <taxon>Gammaproteobacteria</taxon>
        <taxon>Vibrionales</taxon>
        <taxon>Vibrionaceae</taxon>
        <taxon>Photobacterium</taxon>
    </lineage>
</organism>
<reference evidence="1 2" key="1">
    <citation type="submission" date="2018-01" db="EMBL/GenBank/DDBJ databases">
        <title>Whole genome sequencing of Histamine producing bacteria.</title>
        <authorList>
            <person name="Butler K."/>
        </authorList>
    </citation>
    <scope>NUCLEOTIDE SEQUENCE [LARGE SCALE GENOMIC DNA]</scope>
    <source>
        <strain evidence="1 2">A6-1</strain>
    </source>
</reference>
<evidence type="ECO:0000313" key="1">
    <source>
        <dbReference type="EMBL" id="PSX07031.1"/>
    </source>
</evidence>